<proteinExistence type="predicted"/>
<gene>
    <name evidence="1" type="ORF">AM592_21860</name>
</gene>
<name>A0A0M3RAV5_9BACI</name>
<organism evidence="1 2">
    <name type="scientific">Bacillus gobiensis</name>
    <dbReference type="NCBI Taxonomy" id="1441095"/>
    <lineage>
        <taxon>Bacteria</taxon>
        <taxon>Bacillati</taxon>
        <taxon>Bacillota</taxon>
        <taxon>Bacilli</taxon>
        <taxon>Bacillales</taxon>
        <taxon>Bacillaceae</taxon>
        <taxon>Bacillus</taxon>
    </lineage>
</organism>
<dbReference type="RefSeq" id="WP_053605730.1">
    <property type="nucleotide sequence ID" value="NZ_CP012600.1"/>
</dbReference>
<reference evidence="2" key="1">
    <citation type="submission" date="2015-08" db="EMBL/GenBank/DDBJ databases">
        <title>Genome sequencing project for genomic taxonomy and phylogenomics of Bacillus-like bacteria.</title>
        <authorList>
            <person name="Liu B."/>
            <person name="Wang J."/>
            <person name="Zhu Y."/>
            <person name="Liu G."/>
            <person name="Chen Q."/>
            <person name="Chen Z."/>
            <person name="Lan J."/>
            <person name="Che J."/>
            <person name="Ge C."/>
            <person name="Shi H."/>
            <person name="Pan Z."/>
            <person name="Liu X."/>
        </authorList>
    </citation>
    <scope>NUCLEOTIDE SEQUENCE [LARGE SCALE GENOMIC DNA]</scope>
    <source>
        <strain evidence="2">FJAT-4402</strain>
    </source>
</reference>
<reference evidence="1 2" key="2">
    <citation type="journal article" date="2016" name="Int. J. Syst. Evol. Microbiol.">
        <title>Bacillus gobiensis sp. nov., isolated from a soil sample.</title>
        <authorList>
            <person name="Liu B."/>
            <person name="Liu G.H."/>
            <person name="Cetin S."/>
            <person name="Schumann P."/>
            <person name="Pan Z.Z."/>
            <person name="Chen Q.Q."/>
        </authorList>
    </citation>
    <scope>NUCLEOTIDE SEQUENCE [LARGE SCALE GENOMIC DNA]</scope>
    <source>
        <strain evidence="1 2">FJAT-4402</strain>
    </source>
</reference>
<dbReference type="Proteomes" id="UP000067625">
    <property type="component" value="Chromosome"/>
</dbReference>
<dbReference type="PATRIC" id="fig|1441095.3.peg.4825"/>
<dbReference type="OrthoDB" id="2878734at2"/>
<dbReference type="STRING" id="1441095.AM592_21860"/>
<protein>
    <submittedName>
        <fullName evidence="1">Uncharacterized protein</fullName>
    </submittedName>
</protein>
<sequence length="125" mass="14366">MKKFEMKIYNDVFYFKYNEMATTVEEAKQQAEVVKKELSDPKITKFLNDNSNIKTVASQEVNEVWGELMAWVGQNVEKNATVAPNMALKMQLNRLSRTAGTIDKIKAFTTVEEAMEFLDISDMKL</sequence>
<evidence type="ECO:0000313" key="2">
    <source>
        <dbReference type="Proteomes" id="UP000067625"/>
    </source>
</evidence>
<accession>A0A0M3RAV5</accession>
<dbReference type="EMBL" id="CP012600">
    <property type="protein sequence ID" value="ALC83856.1"/>
    <property type="molecule type" value="Genomic_DNA"/>
</dbReference>
<dbReference type="AlphaFoldDB" id="A0A0M3RAV5"/>
<evidence type="ECO:0000313" key="1">
    <source>
        <dbReference type="EMBL" id="ALC83856.1"/>
    </source>
</evidence>
<keyword evidence="2" id="KW-1185">Reference proteome</keyword>